<proteinExistence type="inferred from homology"/>
<dbReference type="InterPro" id="IPR002563">
    <property type="entry name" value="Flavin_Rdtase-like_dom"/>
</dbReference>
<feature type="domain" description="Flavin reductase like" evidence="3">
    <location>
        <begin position="19"/>
        <end position="166"/>
    </location>
</feature>
<protein>
    <submittedName>
        <fullName evidence="4">Flavin reductase family protein</fullName>
        <ecNumber evidence="4">1.-.-.-</ecNumber>
    </submittedName>
</protein>
<sequence length="173" mass="18268">MIHSMPSPDTLADDFRAAMRQLAATVCVVTAGRGASRRGLTATAVCSLSVTPPSMLVCVNRQGAAHRAITENGCFCVNILAADQQDVARRFAGQTGDAGEDKFAAGQWSSLATGAPALDGALINLDCALSSDVETESHSIFIGHVRQVRFGAVKSPLLHYDRSFFSLENQTAL</sequence>
<dbReference type="SMART" id="SM00903">
    <property type="entry name" value="Flavin_Reduct"/>
    <property type="match status" value="1"/>
</dbReference>
<comment type="similarity">
    <text evidence="1">Belongs to the non-flavoprotein flavin reductase family.</text>
</comment>
<reference evidence="4 5" key="1">
    <citation type="submission" date="2024-06" db="EMBL/GenBank/DDBJ databases">
        <authorList>
            <person name="Tuo L."/>
        </authorList>
    </citation>
    <scope>NUCLEOTIDE SEQUENCE [LARGE SCALE GENOMIC DNA]</scope>
    <source>
        <strain evidence="4 5">ZMM04-5</strain>
    </source>
</reference>
<keyword evidence="5" id="KW-1185">Reference proteome</keyword>
<organism evidence="4 5">
    <name type="scientific">Mesorhizobium marinum</name>
    <dbReference type="NCBI Taxonomy" id="3228790"/>
    <lineage>
        <taxon>Bacteria</taxon>
        <taxon>Pseudomonadati</taxon>
        <taxon>Pseudomonadota</taxon>
        <taxon>Alphaproteobacteria</taxon>
        <taxon>Hyphomicrobiales</taxon>
        <taxon>Phyllobacteriaceae</taxon>
        <taxon>Mesorhizobium</taxon>
    </lineage>
</organism>
<dbReference type="Proteomes" id="UP001556196">
    <property type="component" value="Unassembled WGS sequence"/>
</dbReference>
<name>A0ABV3R1C4_9HYPH</name>
<evidence type="ECO:0000256" key="1">
    <source>
        <dbReference type="ARBA" id="ARBA00008898"/>
    </source>
</evidence>
<dbReference type="RefSeq" id="WP_367724289.1">
    <property type="nucleotide sequence ID" value="NZ_JBFOCH010000015.1"/>
</dbReference>
<keyword evidence="2 4" id="KW-0560">Oxidoreductase</keyword>
<dbReference type="PANTHER" id="PTHR30466:SF11">
    <property type="entry name" value="FLAVIN-DEPENDENT MONOOXYGENASE, REDUCTASE SUBUNIT HSAB"/>
    <property type="match status" value="1"/>
</dbReference>
<dbReference type="SUPFAM" id="SSF50475">
    <property type="entry name" value="FMN-binding split barrel"/>
    <property type="match status" value="1"/>
</dbReference>
<dbReference type="GO" id="GO:0016491">
    <property type="term" value="F:oxidoreductase activity"/>
    <property type="evidence" value="ECO:0007669"/>
    <property type="project" value="UniProtKB-KW"/>
</dbReference>
<accession>A0ABV3R1C4</accession>
<comment type="caution">
    <text evidence="4">The sequence shown here is derived from an EMBL/GenBank/DDBJ whole genome shotgun (WGS) entry which is preliminary data.</text>
</comment>
<dbReference type="Pfam" id="PF01613">
    <property type="entry name" value="Flavin_Reduct"/>
    <property type="match status" value="1"/>
</dbReference>
<gene>
    <name evidence="4" type="ORF">ABUE31_14140</name>
</gene>
<evidence type="ECO:0000313" key="4">
    <source>
        <dbReference type="EMBL" id="MEW9807129.1"/>
    </source>
</evidence>
<evidence type="ECO:0000256" key="2">
    <source>
        <dbReference type="ARBA" id="ARBA00023002"/>
    </source>
</evidence>
<dbReference type="EC" id="1.-.-.-" evidence="4"/>
<dbReference type="Gene3D" id="2.30.110.10">
    <property type="entry name" value="Electron Transport, Fmn-binding Protein, Chain A"/>
    <property type="match status" value="1"/>
</dbReference>
<dbReference type="InterPro" id="IPR050268">
    <property type="entry name" value="NADH-dep_flavin_reductase"/>
</dbReference>
<evidence type="ECO:0000259" key="3">
    <source>
        <dbReference type="SMART" id="SM00903"/>
    </source>
</evidence>
<dbReference type="InterPro" id="IPR012349">
    <property type="entry name" value="Split_barrel_FMN-bd"/>
</dbReference>
<dbReference type="PANTHER" id="PTHR30466">
    <property type="entry name" value="FLAVIN REDUCTASE"/>
    <property type="match status" value="1"/>
</dbReference>
<evidence type="ECO:0000313" key="5">
    <source>
        <dbReference type="Proteomes" id="UP001556196"/>
    </source>
</evidence>
<dbReference type="EMBL" id="JBFOCI010000004">
    <property type="protein sequence ID" value="MEW9807129.1"/>
    <property type="molecule type" value="Genomic_DNA"/>
</dbReference>